<dbReference type="AlphaFoldDB" id="A0A2Z6SHJ2"/>
<dbReference type="Proteomes" id="UP000615446">
    <property type="component" value="Unassembled WGS sequence"/>
</dbReference>
<dbReference type="Pfam" id="PF00240">
    <property type="entry name" value="ubiquitin"/>
    <property type="match status" value="1"/>
</dbReference>
<proteinExistence type="predicted"/>
<comment type="caution">
    <text evidence="2">The sequence shown here is derived from an EMBL/GenBank/DDBJ whole genome shotgun (WGS) entry which is preliminary data.</text>
</comment>
<dbReference type="PRINTS" id="PR00348">
    <property type="entry name" value="UBIQUITIN"/>
</dbReference>
<dbReference type="SMART" id="SM00213">
    <property type="entry name" value="UBQ"/>
    <property type="match status" value="1"/>
</dbReference>
<dbReference type="STRING" id="94130.A0A2Z6SHJ2"/>
<reference evidence="3" key="2">
    <citation type="submission" date="2019-10" db="EMBL/GenBank/DDBJ databases">
        <title>Conservation and host-specific expression of non-tandemly repeated heterogenous ribosome RNA gene in arbuscular mycorrhizal fungi.</title>
        <authorList>
            <person name="Maeda T."/>
            <person name="Kobayashi Y."/>
            <person name="Nakagawa T."/>
            <person name="Ezawa T."/>
            <person name="Yamaguchi K."/>
            <person name="Bino T."/>
            <person name="Nishimoto Y."/>
            <person name="Shigenobu S."/>
            <person name="Kawaguchi M."/>
        </authorList>
    </citation>
    <scope>NUCLEOTIDE SEQUENCE</scope>
    <source>
        <strain evidence="3">HR1</strain>
    </source>
</reference>
<accession>A0A2Z6SHJ2</accession>
<reference evidence="2 4" key="1">
    <citation type="submission" date="2017-11" db="EMBL/GenBank/DDBJ databases">
        <title>The genome of Rhizophagus clarus HR1 reveals common genetic basis of auxotrophy among arbuscular mycorrhizal fungi.</title>
        <authorList>
            <person name="Kobayashi Y."/>
        </authorList>
    </citation>
    <scope>NUCLEOTIDE SEQUENCE [LARGE SCALE GENOMIC DNA]</scope>
    <source>
        <strain evidence="2 4">HR1</strain>
    </source>
</reference>
<evidence type="ECO:0000259" key="1">
    <source>
        <dbReference type="PROSITE" id="PS50053"/>
    </source>
</evidence>
<evidence type="ECO:0000313" key="3">
    <source>
        <dbReference type="EMBL" id="GES73311.1"/>
    </source>
</evidence>
<evidence type="ECO:0000313" key="4">
    <source>
        <dbReference type="Proteomes" id="UP000247702"/>
    </source>
</evidence>
<evidence type="ECO:0000313" key="2">
    <source>
        <dbReference type="EMBL" id="GBC05257.1"/>
    </source>
</evidence>
<dbReference type="FunFam" id="3.10.20.90:FF:000205">
    <property type="entry name" value="2'-5'-oligoadenylate synthase-like protein 2"/>
    <property type="match status" value="1"/>
</dbReference>
<dbReference type="InterPro" id="IPR029071">
    <property type="entry name" value="Ubiquitin-like_domsf"/>
</dbReference>
<gene>
    <name evidence="3" type="ORF">RCL2_000085200</name>
    <name evidence="2" type="ORF">RclHR1_06130008</name>
</gene>
<dbReference type="InterPro" id="IPR000626">
    <property type="entry name" value="Ubiquitin-like_dom"/>
</dbReference>
<dbReference type="Gene3D" id="3.10.20.90">
    <property type="entry name" value="Phosphatidylinositol 3-kinase Catalytic Subunit, Chain A, domain 1"/>
    <property type="match status" value="1"/>
</dbReference>
<dbReference type="OrthoDB" id="428577at2759"/>
<dbReference type="SUPFAM" id="SSF56399">
    <property type="entry name" value="ADP-ribosylation"/>
    <property type="match status" value="1"/>
</dbReference>
<dbReference type="PROSITE" id="PS50053">
    <property type="entry name" value="UBIQUITIN_2"/>
    <property type="match status" value="1"/>
</dbReference>
<dbReference type="PANTHER" id="PTHR36649">
    <property type="entry name" value="UBIQUITIN-LIKE DOMAIN-CONTAINING PROTEIN"/>
    <property type="match status" value="1"/>
</dbReference>
<dbReference type="SUPFAM" id="SSF54236">
    <property type="entry name" value="Ubiquitin-like"/>
    <property type="match status" value="1"/>
</dbReference>
<sequence>MSNSLLAAALSAVTKRSVITYDDYSNSKGGYDEYVQLDQKVLHQNHLVSGRVPTSNEVAQIQLYIQGFDDRTVTYNVEPNEQIHRLKSRIRDRMGIPLEAIRLLFAGRTLEDNYTLAHYKITSRSTIHLILRLQGGGDPSPTTALFIDPNSLDPSYDYDFTHIDDKGITFTRGNFEYKRPCGWKRIAINVLNKYSDNIWLGVNRESSTNSAQNEWPVSYHGTAIHNCKDIAEEGYDLCKGKRFAFGHGIYSTPDIDVAYSFAIKFTHEGDDYRVVFQNRVNPNSLIRVSKEETKVGEYWISPNDKDVRPYGICIKKEN</sequence>
<dbReference type="PANTHER" id="PTHR36649:SF28">
    <property type="entry name" value="UBIQUITIN-LIKE DOMAIN-CONTAINING PROTEIN"/>
    <property type="match status" value="1"/>
</dbReference>
<protein>
    <submittedName>
        <fullName evidence="3">Ubiquitin domain-containing protein</fullName>
    </submittedName>
</protein>
<dbReference type="Gene3D" id="3.90.228.10">
    <property type="match status" value="1"/>
</dbReference>
<organism evidence="2 4">
    <name type="scientific">Rhizophagus clarus</name>
    <dbReference type="NCBI Taxonomy" id="94130"/>
    <lineage>
        <taxon>Eukaryota</taxon>
        <taxon>Fungi</taxon>
        <taxon>Fungi incertae sedis</taxon>
        <taxon>Mucoromycota</taxon>
        <taxon>Glomeromycotina</taxon>
        <taxon>Glomeromycetes</taxon>
        <taxon>Glomerales</taxon>
        <taxon>Glomeraceae</taxon>
        <taxon>Rhizophagus</taxon>
    </lineage>
</organism>
<dbReference type="EMBL" id="BLAL01000006">
    <property type="protein sequence ID" value="GES73311.1"/>
    <property type="molecule type" value="Genomic_DNA"/>
</dbReference>
<name>A0A2Z6SHJ2_9GLOM</name>
<dbReference type="Proteomes" id="UP000247702">
    <property type="component" value="Unassembled WGS sequence"/>
</dbReference>
<feature type="domain" description="Ubiquitin-like" evidence="1">
    <location>
        <begin position="61"/>
        <end position="136"/>
    </location>
</feature>
<dbReference type="EMBL" id="BEXD01003997">
    <property type="protein sequence ID" value="GBC05257.1"/>
    <property type="molecule type" value="Genomic_DNA"/>
</dbReference>
<keyword evidence="4" id="KW-1185">Reference proteome</keyword>
<dbReference type="InterPro" id="IPR019956">
    <property type="entry name" value="Ubiquitin_dom"/>
</dbReference>